<dbReference type="AlphaFoldDB" id="A0A1M5AEN0"/>
<gene>
    <name evidence="2" type="ORF">SAMN05444392_11366</name>
</gene>
<dbReference type="STRING" id="112248.SAMN05444392_11366"/>
<keyword evidence="3" id="KW-1185">Reference proteome</keyword>
<sequence>MNTFSLRNYDTLTIEILDTVVKHLGQQELKKILISMTESRVREWESRLLGLSLSEKIVALKEVYSTNDTFMEIEDTDDSLKLIEHNCPFYNIAMEQPILCSVTVSVLTRLLGYQVIREKSFQNGDERCVFRVLQDHPIDPDTYRFSEEHEPPKF</sequence>
<organism evidence="2 3">
    <name type="scientific">Seinonella peptonophila</name>
    <dbReference type="NCBI Taxonomy" id="112248"/>
    <lineage>
        <taxon>Bacteria</taxon>
        <taxon>Bacillati</taxon>
        <taxon>Bacillota</taxon>
        <taxon>Bacilli</taxon>
        <taxon>Bacillales</taxon>
        <taxon>Thermoactinomycetaceae</taxon>
        <taxon>Seinonella</taxon>
    </lineage>
</organism>
<dbReference type="Pfam" id="PF18546">
    <property type="entry name" value="MetOD1"/>
    <property type="match status" value="1"/>
</dbReference>
<accession>A0A1M5AEN0</accession>
<protein>
    <recommendedName>
        <fullName evidence="1">Metanogen output domain-containing protein</fullName>
    </recommendedName>
</protein>
<dbReference type="InterPro" id="IPR041359">
    <property type="entry name" value="MetOD1"/>
</dbReference>
<evidence type="ECO:0000313" key="3">
    <source>
        <dbReference type="Proteomes" id="UP000184476"/>
    </source>
</evidence>
<dbReference type="Proteomes" id="UP000184476">
    <property type="component" value="Unassembled WGS sequence"/>
</dbReference>
<reference evidence="2 3" key="1">
    <citation type="submission" date="2016-11" db="EMBL/GenBank/DDBJ databases">
        <authorList>
            <person name="Jaros S."/>
            <person name="Januszkiewicz K."/>
            <person name="Wedrychowicz H."/>
        </authorList>
    </citation>
    <scope>NUCLEOTIDE SEQUENCE [LARGE SCALE GENOMIC DNA]</scope>
    <source>
        <strain evidence="2 3">DSM 44666</strain>
    </source>
</reference>
<dbReference type="InterPro" id="IPR036390">
    <property type="entry name" value="WH_DNA-bd_sf"/>
</dbReference>
<dbReference type="SUPFAM" id="SSF46785">
    <property type="entry name" value="Winged helix' DNA-binding domain"/>
    <property type="match status" value="1"/>
</dbReference>
<proteinExistence type="predicted"/>
<evidence type="ECO:0000313" key="2">
    <source>
        <dbReference type="EMBL" id="SHF28683.1"/>
    </source>
</evidence>
<feature type="domain" description="Metanogen output" evidence="1">
    <location>
        <begin position="73"/>
        <end position="132"/>
    </location>
</feature>
<evidence type="ECO:0000259" key="1">
    <source>
        <dbReference type="Pfam" id="PF18546"/>
    </source>
</evidence>
<dbReference type="EMBL" id="FQVL01000013">
    <property type="protein sequence ID" value="SHF28683.1"/>
    <property type="molecule type" value="Genomic_DNA"/>
</dbReference>
<name>A0A1M5AEN0_9BACL</name>